<name>A0A9N9UWF0_9HYPO</name>
<accession>A0A9N9UWF0</accession>
<dbReference type="EMBL" id="CABFNO020001560">
    <property type="protein sequence ID" value="CAH0001570.1"/>
    <property type="molecule type" value="Genomic_DNA"/>
</dbReference>
<feature type="chain" id="PRO_5040230951" description="Asl1-like glycosyl hydrolase catalytic domain-containing protein" evidence="2">
    <location>
        <begin position="22"/>
        <end position="420"/>
    </location>
</feature>
<dbReference type="SUPFAM" id="SSF51445">
    <property type="entry name" value="(Trans)glycosidases"/>
    <property type="match status" value="1"/>
</dbReference>
<reference evidence="4 5" key="2">
    <citation type="submission" date="2021-10" db="EMBL/GenBank/DDBJ databases">
        <authorList>
            <person name="Piombo E."/>
        </authorList>
    </citation>
    <scope>NUCLEOTIDE SEQUENCE [LARGE SCALE GENOMIC DNA]</scope>
</reference>
<sequence length="420" mass="44301">MIGKQIVALTLLSAMADQTLAAPGHQHRQLHAVEKKRALEVEVVTEIVTVTVTYGAEPTGDNKGGIFVSVPDTTSTSVAAAPTVEKQVDNQKSASSSSSAQVQEDAKQPSTSTSTSTAAVTTTAQPTTTAEPTTTAQPTTTAVPSSSSTSSAAPASSSSSGTSPTTPTIGSKRGLGYNDATMLSKVLSDTTKKYSFGWTYNWETQPKGGPSDTYIPTYKSNLGDWPQWFDDQAPGSISSSNNKVAFSLNEPDNAAQGLVAPALAATLQATHLGPIRKAGASISAPSVTNGQGDLQGLNWLQAFVTACKDTDGCEYDFCNLHWYDYQSAQDTIYSNLKKAHEICGAPVWLTEFAPLDGTDDSVAEFVEEVTGKLDAIDYVPAYAFFMAGNGYQEQFRMFDSSGALNNIGKAYAGIQWTKSS</sequence>
<comment type="caution">
    <text evidence="4">The sequence shown here is derived from an EMBL/GenBank/DDBJ whole genome shotgun (WGS) entry which is preliminary data.</text>
</comment>
<dbReference type="Pfam" id="PF11790">
    <property type="entry name" value="Glyco_hydro_cc"/>
    <property type="match status" value="1"/>
</dbReference>
<evidence type="ECO:0000259" key="3">
    <source>
        <dbReference type="Pfam" id="PF11790"/>
    </source>
</evidence>
<dbReference type="AlphaFoldDB" id="A0A9N9UWF0"/>
<feature type="region of interest" description="Disordered" evidence="1">
    <location>
        <begin position="81"/>
        <end position="176"/>
    </location>
</feature>
<feature type="signal peptide" evidence="2">
    <location>
        <begin position="1"/>
        <end position="21"/>
    </location>
</feature>
<evidence type="ECO:0000256" key="1">
    <source>
        <dbReference type="SAM" id="MobiDB-lite"/>
    </source>
</evidence>
<proteinExistence type="predicted"/>
<dbReference type="PANTHER" id="PTHR34154">
    <property type="entry name" value="ALKALI-SENSITIVE LINKAGE PROTEIN 1"/>
    <property type="match status" value="1"/>
</dbReference>
<dbReference type="Gene3D" id="3.20.20.80">
    <property type="entry name" value="Glycosidases"/>
    <property type="match status" value="1"/>
</dbReference>
<feature type="domain" description="Asl1-like glycosyl hydrolase catalytic" evidence="3">
    <location>
        <begin position="174"/>
        <end position="411"/>
    </location>
</feature>
<dbReference type="InterPro" id="IPR017853">
    <property type="entry name" value="GH"/>
</dbReference>
<organism evidence="4 5">
    <name type="scientific">Clonostachys byssicola</name>
    <dbReference type="NCBI Taxonomy" id="160290"/>
    <lineage>
        <taxon>Eukaryota</taxon>
        <taxon>Fungi</taxon>
        <taxon>Dikarya</taxon>
        <taxon>Ascomycota</taxon>
        <taxon>Pezizomycotina</taxon>
        <taxon>Sordariomycetes</taxon>
        <taxon>Hypocreomycetidae</taxon>
        <taxon>Hypocreales</taxon>
        <taxon>Bionectriaceae</taxon>
        <taxon>Clonostachys</taxon>
    </lineage>
</organism>
<evidence type="ECO:0000256" key="2">
    <source>
        <dbReference type="SAM" id="SignalP"/>
    </source>
</evidence>
<reference evidence="5" key="1">
    <citation type="submission" date="2019-06" db="EMBL/GenBank/DDBJ databases">
        <authorList>
            <person name="Broberg M."/>
        </authorList>
    </citation>
    <scope>NUCLEOTIDE SEQUENCE [LARGE SCALE GENOMIC DNA]</scope>
</reference>
<feature type="compositionally biased region" description="Low complexity" evidence="1">
    <location>
        <begin position="109"/>
        <end position="168"/>
    </location>
</feature>
<protein>
    <recommendedName>
        <fullName evidence="3">Asl1-like glycosyl hydrolase catalytic domain-containing protein</fullName>
    </recommendedName>
</protein>
<dbReference type="PANTHER" id="PTHR34154:SF3">
    <property type="entry name" value="ALKALI-SENSITIVE LINKAGE PROTEIN 1"/>
    <property type="match status" value="1"/>
</dbReference>
<gene>
    <name evidence="4" type="ORF">CBYS24578_00001569</name>
</gene>
<evidence type="ECO:0000313" key="5">
    <source>
        <dbReference type="Proteomes" id="UP000754883"/>
    </source>
</evidence>
<dbReference type="Proteomes" id="UP000754883">
    <property type="component" value="Unassembled WGS sequence"/>
</dbReference>
<dbReference type="GO" id="GO:0071966">
    <property type="term" value="P:fungal-type cell wall polysaccharide metabolic process"/>
    <property type="evidence" value="ECO:0007669"/>
    <property type="project" value="TreeGrafter"/>
</dbReference>
<dbReference type="GO" id="GO:0009277">
    <property type="term" value="C:fungal-type cell wall"/>
    <property type="evidence" value="ECO:0007669"/>
    <property type="project" value="TreeGrafter"/>
</dbReference>
<evidence type="ECO:0000313" key="4">
    <source>
        <dbReference type="EMBL" id="CAH0001570.1"/>
    </source>
</evidence>
<dbReference type="InterPro" id="IPR024655">
    <property type="entry name" value="Asl1_glyco_hydro_catalytic"/>
</dbReference>
<keyword evidence="2" id="KW-0732">Signal</keyword>
<dbReference type="InterPro" id="IPR053183">
    <property type="entry name" value="ASL1"/>
</dbReference>
<keyword evidence="5" id="KW-1185">Reference proteome</keyword>
<dbReference type="OrthoDB" id="43654at2759"/>